<sequence>MNNWGVLQYFDTLQKGENGKAKADALLQLYNKKTRNLTINNALGDTRVRAGSMVIVQLNLGDVSLNNLMLVEKCKHKFNNDEYFMDLTLRGGEFIA</sequence>
<organism evidence="2">
    <name type="scientific">bioreactor metagenome</name>
    <dbReference type="NCBI Taxonomy" id="1076179"/>
    <lineage>
        <taxon>unclassified sequences</taxon>
        <taxon>metagenomes</taxon>
        <taxon>ecological metagenomes</taxon>
    </lineage>
</organism>
<protein>
    <recommendedName>
        <fullName evidence="1">YqbQ/XkdQ domain-containing protein</fullName>
    </recommendedName>
</protein>
<name>A0A645F8I3_9ZZZZ</name>
<feature type="domain" description="YqbQ/XkdQ" evidence="1">
    <location>
        <begin position="1"/>
        <end position="90"/>
    </location>
</feature>
<dbReference type="EMBL" id="VSSQ01055977">
    <property type="protein sequence ID" value="MPN09852.1"/>
    <property type="molecule type" value="Genomic_DNA"/>
</dbReference>
<dbReference type="Pfam" id="PF24032">
    <property type="entry name" value="YQBQ"/>
    <property type="match status" value="1"/>
</dbReference>
<evidence type="ECO:0000313" key="2">
    <source>
        <dbReference type="EMBL" id="MPN09852.1"/>
    </source>
</evidence>
<evidence type="ECO:0000259" key="1">
    <source>
        <dbReference type="Pfam" id="PF24032"/>
    </source>
</evidence>
<accession>A0A645F8I3</accession>
<dbReference type="InterPro" id="IPR056937">
    <property type="entry name" value="YqbQ/XkdQ"/>
</dbReference>
<gene>
    <name evidence="2" type="ORF">SDC9_157145</name>
</gene>
<proteinExistence type="predicted"/>
<reference evidence="2" key="1">
    <citation type="submission" date="2019-08" db="EMBL/GenBank/DDBJ databases">
        <authorList>
            <person name="Kucharzyk K."/>
            <person name="Murdoch R.W."/>
            <person name="Higgins S."/>
            <person name="Loffler F."/>
        </authorList>
    </citation>
    <scope>NUCLEOTIDE SEQUENCE</scope>
</reference>
<dbReference type="AlphaFoldDB" id="A0A645F8I3"/>
<comment type="caution">
    <text evidence="2">The sequence shown here is derived from an EMBL/GenBank/DDBJ whole genome shotgun (WGS) entry which is preliminary data.</text>
</comment>